<protein>
    <submittedName>
        <fullName evidence="1">Uncharacterized protein</fullName>
    </submittedName>
</protein>
<gene>
    <name evidence="1" type="primary">NCL1_20329</name>
    <name evidence="1" type="ORF">NPIL_386741</name>
</gene>
<evidence type="ECO:0000313" key="2">
    <source>
        <dbReference type="Proteomes" id="UP000887013"/>
    </source>
</evidence>
<dbReference type="EMBL" id="BMAW01056048">
    <property type="protein sequence ID" value="GFT04031.1"/>
    <property type="molecule type" value="Genomic_DNA"/>
</dbReference>
<sequence>MEQRSIRRFVNNISPLLTLKKINNCRREMTYIANMRNAFQFQIFTLKHCDKHIERNFNHRFLLRKTFLATFCVCLCHAFSEVLKFKSLVLKLDHISEFGRIYLDTNDILRIQTGNEEYWRLNINRSAIAYFEIGDMIACEYTLNWMTNRMLKMNIDSDIPLSNIAINPSKNYANLGIESTWRRVFESNNSYFCPRDSDIDDFVKEQTEMHEPVNVFKQIMNREIGYPVTELIVLEAIASPYYCILPHQDEAMYSQWKNYMRHSYRENVSDLVSCQITGRRIIVLGNEKRTILFGVIHEVTAENHEKLRVLKKFLEFPRDERESVFSTVAKRK</sequence>
<name>A0A8X6NBH3_NEPPI</name>
<comment type="caution">
    <text evidence="1">The sequence shown here is derived from an EMBL/GenBank/DDBJ whole genome shotgun (WGS) entry which is preliminary data.</text>
</comment>
<accession>A0A8X6NBH3</accession>
<organism evidence="1 2">
    <name type="scientific">Nephila pilipes</name>
    <name type="common">Giant wood spider</name>
    <name type="synonym">Nephila maculata</name>
    <dbReference type="NCBI Taxonomy" id="299642"/>
    <lineage>
        <taxon>Eukaryota</taxon>
        <taxon>Metazoa</taxon>
        <taxon>Ecdysozoa</taxon>
        <taxon>Arthropoda</taxon>
        <taxon>Chelicerata</taxon>
        <taxon>Arachnida</taxon>
        <taxon>Araneae</taxon>
        <taxon>Araneomorphae</taxon>
        <taxon>Entelegynae</taxon>
        <taxon>Araneoidea</taxon>
        <taxon>Nephilidae</taxon>
        <taxon>Nephila</taxon>
    </lineage>
</organism>
<keyword evidence="2" id="KW-1185">Reference proteome</keyword>
<evidence type="ECO:0000313" key="1">
    <source>
        <dbReference type="EMBL" id="GFT04031.1"/>
    </source>
</evidence>
<proteinExistence type="predicted"/>
<dbReference type="Proteomes" id="UP000887013">
    <property type="component" value="Unassembled WGS sequence"/>
</dbReference>
<reference evidence="1" key="1">
    <citation type="submission" date="2020-08" db="EMBL/GenBank/DDBJ databases">
        <title>Multicomponent nature underlies the extraordinary mechanical properties of spider dragline silk.</title>
        <authorList>
            <person name="Kono N."/>
            <person name="Nakamura H."/>
            <person name="Mori M."/>
            <person name="Yoshida Y."/>
            <person name="Ohtoshi R."/>
            <person name="Malay A.D."/>
            <person name="Moran D.A.P."/>
            <person name="Tomita M."/>
            <person name="Numata K."/>
            <person name="Arakawa K."/>
        </authorList>
    </citation>
    <scope>NUCLEOTIDE SEQUENCE</scope>
</reference>
<dbReference type="AlphaFoldDB" id="A0A8X6NBH3"/>